<dbReference type="EMBL" id="BT138254">
    <property type="protein sequence ID" value="AFK38049.1"/>
    <property type="molecule type" value="mRNA"/>
</dbReference>
<dbReference type="AlphaFoldDB" id="I3SCQ7"/>
<evidence type="ECO:0000256" key="1">
    <source>
        <dbReference type="SAM" id="MobiDB-lite"/>
    </source>
</evidence>
<dbReference type="PANTHER" id="PTHR36703">
    <property type="entry name" value="TRIACYLGLYCEROL LIPASE-LIKE PROTEIN"/>
    <property type="match status" value="1"/>
</dbReference>
<proteinExistence type="evidence at transcript level"/>
<evidence type="ECO:0000313" key="3">
    <source>
        <dbReference type="EMBL" id="AFK38049.1"/>
    </source>
</evidence>
<sequence length="216" mass="24183">MQRLRRSITGGGGSVSPANLKRLSRNSWAAIQDTFFSTKDTFERHRVIFTVGTSIASVATAWIGYSLRHLHDSRVDQRLQSIEDAMKNNNNLHHSEIKDIVGTGGGCCLPTCVATAGTTLIVGYGLGWRGGIWYATKKFRREQMKVLGQIKPRRWQLLGKIKPREWQLLGKIKPRGWQFQSLRKSLTRSKVPDTAVKTSETTVKDASTPHITGKSH</sequence>
<protein>
    <submittedName>
        <fullName evidence="3">Uncharacterized protein</fullName>
    </submittedName>
</protein>
<keyword evidence="2" id="KW-0812">Transmembrane</keyword>
<accession>I3SCQ7</accession>
<organism evidence="3">
    <name type="scientific">Lotus japonicus</name>
    <name type="common">Lotus corniculatus var. japonicus</name>
    <dbReference type="NCBI Taxonomy" id="34305"/>
    <lineage>
        <taxon>Eukaryota</taxon>
        <taxon>Viridiplantae</taxon>
        <taxon>Streptophyta</taxon>
        <taxon>Embryophyta</taxon>
        <taxon>Tracheophyta</taxon>
        <taxon>Spermatophyta</taxon>
        <taxon>Magnoliopsida</taxon>
        <taxon>eudicotyledons</taxon>
        <taxon>Gunneridae</taxon>
        <taxon>Pentapetalae</taxon>
        <taxon>rosids</taxon>
        <taxon>fabids</taxon>
        <taxon>Fabales</taxon>
        <taxon>Fabaceae</taxon>
        <taxon>Papilionoideae</taxon>
        <taxon>50 kb inversion clade</taxon>
        <taxon>NPAAA clade</taxon>
        <taxon>Hologalegina</taxon>
        <taxon>robinioid clade</taxon>
        <taxon>Loteae</taxon>
        <taxon>Lotus</taxon>
    </lineage>
</organism>
<keyword evidence="2" id="KW-1133">Transmembrane helix</keyword>
<name>I3SCQ7_LOTJA</name>
<dbReference type="PANTHER" id="PTHR36703:SF1">
    <property type="entry name" value="TRIACYLGLYCEROL LIPASE-LIKE PROTEIN"/>
    <property type="match status" value="1"/>
</dbReference>
<reference evidence="3" key="1">
    <citation type="submission" date="2012-05" db="EMBL/GenBank/DDBJ databases">
        <authorList>
            <person name="Krishnakumar V."/>
            <person name="Cheung F."/>
            <person name="Xiao Y."/>
            <person name="Chan A."/>
            <person name="Moskal W.A."/>
            <person name="Town C.D."/>
        </authorList>
    </citation>
    <scope>NUCLEOTIDE SEQUENCE</scope>
</reference>
<feature type="region of interest" description="Disordered" evidence="1">
    <location>
        <begin position="197"/>
        <end position="216"/>
    </location>
</feature>
<evidence type="ECO:0000256" key="2">
    <source>
        <dbReference type="SAM" id="Phobius"/>
    </source>
</evidence>
<feature type="transmembrane region" description="Helical" evidence="2">
    <location>
        <begin position="47"/>
        <end position="65"/>
    </location>
</feature>
<keyword evidence="2" id="KW-0472">Membrane</keyword>